<name>A0A0A0VJ56_9VIRU</name>
<protein>
    <submittedName>
        <fullName evidence="1">DNA-dependent RNA polymerase largest subunit</fullName>
    </submittedName>
</protein>
<dbReference type="Proteomes" id="UP000146922">
    <property type="component" value="Segment"/>
</dbReference>
<evidence type="ECO:0000313" key="1">
    <source>
        <dbReference type="EMBL" id="AIW68499.1"/>
    </source>
</evidence>
<reference evidence="1 2" key="1">
    <citation type="submission" date="2014-10" db="EMBL/GenBank/DDBJ databases">
        <authorList>
            <person name="van Beurden S.J."/>
            <person name="Hughes J."/>
            <person name="Saucedo B."/>
            <person name="Rijks J."/>
            <person name="Kik M."/>
            <person name="Haenen O.L.M."/>
            <person name="Engelsma M.Y."/>
            <person name="Grone A."/>
            <person name="Verheije H."/>
            <person name="Wilkie G."/>
        </authorList>
    </citation>
    <scope>NUCLEOTIDE SEQUENCE [LARGE SCALE GENOMIC DNA]</scope>
    <source>
        <strain evidence="1">Pelophylax kl. esculentus/2013/NL</strain>
    </source>
</reference>
<dbReference type="KEGG" id="vg:37620124"/>
<dbReference type="EMBL" id="KP056312">
    <property type="protein sequence ID" value="AIW68499.1"/>
    <property type="molecule type" value="Genomic_DNA"/>
</dbReference>
<evidence type="ECO:0000313" key="2">
    <source>
        <dbReference type="Proteomes" id="UP000146922"/>
    </source>
</evidence>
<keyword evidence="2" id="KW-1185">Reference proteome</keyword>
<organism evidence="1 2">
    <name type="scientific">common midwife toad virus-NL</name>
    <dbReference type="NCBI Taxonomy" id="2849710"/>
    <lineage>
        <taxon>Viruses</taxon>
        <taxon>Varidnaviria</taxon>
        <taxon>Bamfordvirae</taxon>
        <taxon>Nucleocytoviricota</taxon>
        <taxon>Megaviricetes</taxon>
        <taxon>Pimascovirales</taxon>
        <taxon>Pimascovirales incertae sedis</taxon>
        <taxon>Iridoviridae</taxon>
        <taxon>Alphairidovirinae</taxon>
        <taxon>Ranavirus</taxon>
        <taxon>Ranavirus alytes1</taxon>
        <taxon>Common midwife toad virus</taxon>
    </lineage>
</organism>
<sequence length="8" mass="963">MHILFCLS</sequence>
<accession>A0A0A0VJ56</accession>
<proteinExistence type="predicted"/>